<reference evidence="6" key="1">
    <citation type="submission" date="2023-03" db="EMBL/GenBank/DDBJ databases">
        <authorList>
            <person name="Shen W."/>
            <person name="Cai J."/>
        </authorList>
    </citation>
    <scope>NUCLEOTIDE SEQUENCE</scope>
    <source>
        <strain evidence="6">Y15</strain>
    </source>
</reference>
<dbReference type="AlphaFoldDB" id="A0AAW8TBC1"/>
<evidence type="ECO:0000256" key="2">
    <source>
        <dbReference type="ARBA" id="ARBA00010333"/>
    </source>
</evidence>
<evidence type="ECO:0000256" key="4">
    <source>
        <dbReference type="RuleBase" id="RU003744"/>
    </source>
</evidence>
<dbReference type="EMBL" id="JARPXL010000016">
    <property type="protein sequence ID" value="MDT2545589.1"/>
    <property type="molecule type" value="Genomic_DNA"/>
</dbReference>
<comment type="subcellular location">
    <subcellularLocation>
        <location evidence="1">Cell envelope</location>
    </subcellularLocation>
</comment>
<evidence type="ECO:0000259" key="5">
    <source>
        <dbReference type="SMART" id="SM00062"/>
    </source>
</evidence>
<sequence>MFKGMGERALKKWMIGVTLIAAGFILTACGNGQAKEDASWEKVEDKKEIVVATSGTLFPSSYYDDKNNLVGYDVDVAKAIAKKLDLKIQFKEYNVDGQVTAVNRGEADFAANDFGMSKERSGKFSLSSPIKYSFDSMIVRKSDDSGIHSLDDLKGKKAAGEPNTSYMKIAEKYGAKSVTYDNATNDQYLTDVANGRTDVILNDYYLQKMSVAALPDIPVKILEDVYFNANTTGFLFKKENKMLKTKIDQALKDLKEDGTLTKIAEQYFGTDVSVKPKQEVTEKVSPN</sequence>
<keyword evidence="3" id="KW-0732">Signal</keyword>
<dbReference type="Pfam" id="PF00497">
    <property type="entry name" value="SBP_bac_3"/>
    <property type="match status" value="1"/>
</dbReference>
<dbReference type="PANTHER" id="PTHR35936:SF34">
    <property type="entry name" value="ABC TRANSPORTER EXTRACELLULAR-BINDING PROTEIN YCKB-RELATED"/>
    <property type="match status" value="1"/>
</dbReference>
<dbReference type="InterPro" id="IPR001638">
    <property type="entry name" value="Solute-binding_3/MltF_N"/>
</dbReference>
<evidence type="ECO:0000256" key="1">
    <source>
        <dbReference type="ARBA" id="ARBA00004196"/>
    </source>
</evidence>
<dbReference type="SMART" id="SM00062">
    <property type="entry name" value="PBPb"/>
    <property type="match status" value="1"/>
</dbReference>
<dbReference type="PANTHER" id="PTHR35936">
    <property type="entry name" value="MEMBRANE-BOUND LYTIC MUREIN TRANSGLYCOSYLASE F"/>
    <property type="match status" value="1"/>
</dbReference>
<dbReference type="InterPro" id="IPR018313">
    <property type="entry name" value="SBP_3_CS"/>
</dbReference>
<dbReference type="Gene3D" id="3.40.190.10">
    <property type="entry name" value="Periplasmic binding protein-like II"/>
    <property type="match status" value="2"/>
</dbReference>
<accession>A0AAW8TBC1</accession>
<evidence type="ECO:0000313" key="6">
    <source>
        <dbReference type="EMBL" id="MDT2545589.1"/>
    </source>
</evidence>
<dbReference type="Proteomes" id="UP001254770">
    <property type="component" value="Unassembled WGS sequence"/>
</dbReference>
<protein>
    <submittedName>
        <fullName evidence="6">Transporter substrate-binding domain-containing protein</fullName>
    </submittedName>
</protein>
<proteinExistence type="inferred from homology"/>
<evidence type="ECO:0000313" key="7">
    <source>
        <dbReference type="Proteomes" id="UP001254770"/>
    </source>
</evidence>
<dbReference type="PROSITE" id="PS01039">
    <property type="entry name" value="SBP_BACTERIAL_3"/>
    <property type="match status" value="1"/>
</dbReference>
<dbReference type="PROSITE" id="PS51257">
    <property type="entry name" value="PROKAR_LIPOPROTEIN"/>
    <property type="match status" value="1"/>
</dbReference>
<comment type="similarity">
    <text evidence="2 4">Belongs to the bacterial solute-binding protein 3 family.</text>
</comment>
<dbReference type="SUPFAM" id="SSF53850">
    <property type="entry name" value="Periplasmic binding protein-like II"/>
    <property type="match status" value="1"/>
</dbReference>
<name>A0AAW8TBC1_9ENTE</name>
<gene>
    <name evidence="6" type="ORF">P7D69_14660</name>
</gene>
<evidence type="ECO:0000256" key="3">
    <source>
        <dbReference type="ARBA" id="ARBA00022729"/>
    </source>
</evidence>
<feature type="domain" description="Solute-binding protein family 3/N-terminal" evidence="5">
    <location>
        <begin position="48"/>
        <end position="271"/>
    </location>
</feature>
<dbReference type="GO" id="GO:0030313">
    <property type="term" value="C:cell envelope"/>
    <property type="evidence" value="ECO:0007669"/>
    <property type="project" value="UniProtKB-SubCell"/>
</dbReference>
<comment type="caution">
    <text evidence="6">The sequence shown here is derived from an EMBL/GenBank/DDBJ whole genome shotgun (WGS) entry which is preliminary data.</text>
</comment>
<organism evidence="6 7">
    <name type="scientific">Enterococcus raffinosus</name>
    <dbReference type="NCBI Taxonomy" id="71452"/>
    <lineage>
        <taxon>Bacteria</taxon>
        <taxon>Bacillati</taxon>
        <taxon>Bacillota</taxon>
        <taxon>Bacilli</taxon>
        <taxon>Lactobacillales</taxon>
        <taxon>Enterococcaceae</taxon>
        <taxon>Enterococcus</taxon>
    </lineage>
</organism>